<dbReference type="EMBL" id="CADEBC010000519">
    <property type="protein sequence ID" value="CAB3243156.1"/>
    <property type="molecule type" value="Genomic_DNA"/>
</dbReference>
<evidence type="ECO:0000313" key="3">
    <source>
        <dbReference type="Proteomes" id="UP000494106"/>
    </source>
</evidence>
<evidence type="ECO:0000313" key="2">
    <source>
        <dbReference type="EMBL" id="CAB3243156.1"/>
    </source>
</evidence>
<proteinExistence type="predicted"/>
<keyword evidence="3" id="KW-1185">Reference proteome</keyword>
<gene>
    <name evidence="2" type="ORF">APLA_LOCUS9365</name>
</gene>
<organism evidence="2 3">
    <name type="scientific">Arctia plantaginis</name>
    <name type="common">Wood tiger moth</name>
    <name type="synonym">Phalaena plantaginis</name>
    <dbReference type="NCBI Taxonomy" id="874455"/>
    <lineage>
        <taxon>Eukaryota</taxon>
        <taxon>Metazoa</taxon>
        <taxon>Ecdysozoa</taxon>
        <taxon>Arthropoda</taxon>
        <taxon>Hexapoda</taxon>
        <taxon>Insecta</taxon>
        <taxon>Pterygota</taxon>
        <taxon>Neoptera</taxon>
        <taxon>Endopterygota</taxon>
        <taxon>Lepidoptera</taxon>
        <taxon>Glossata</taxon>
        <taxon>Ditrysia</taxon>
        <taxon>Noctuoidea</taxon>
        <taxon>Erebidae</taxon>
        <taxon>Arctiinae</taxon>
        <taxon>Arctia</taxon>
    </lineage>
</organism>
<accession>A0A8S1ADY4</accession>
<evidence type="ECO:0000256" key="1">
    <source>
        <dbReference type="SAM" id="MobiDB-lite"/>
    </source>
</evidence>
<dbReference type="AlphaFoldDB" id="A0A8S1ADY4"/>
<reference evidence="2 3" key="1">
    <citation type="submission" date="2020-04" db="EMBL/GenBank/DDBJ databases">
        <authorList>
            <person name="Wallbank WR R."/>
            <person name="Pardo Diaz C."/>
            <person name="Kozak K."/>
            <person name="Martin S."/>
            <person name="Jiggins C."/>
            <person name="Moest M."/>
            <person name="Warren A I."/>
            <person name="Byers J.R.P. K."/>
            <person name="Montejo-Kovacevich G."/>
            <person name="Yen C E."/>
        </authorList>
    </citation>
    <scope>NUCLEOTIDE SEQUENCE [LARGE SCALE GENOMIC DNA]</scope>
</reference>
<feature type="region of interest" description="Disordered" evidence="1">
    <location>
        <begin position="67"/>
        <end position="95"/>
    </location>
</feature>
<feature type="compositionally biased region" description="Basic and acidic residues" evidence="1">
    <location>
        <begin position="73"/>
        <end position="87"/>
    </location>
</feature>
<comment type="caution">
    <text evidence="2">The sequence shown here is derived from an EMBL/GenBank/DDBJ whole genome shotgun (WGS) entry which is preliminary data.</text>
</comment>
<dbReference type="Proteomes" id="UP000494106">
    <property type="component" value="Unassembled WGS sequence"/>
</dbReference>
<name>A0A8S1ADY4_ARCPL</name>
<protein>
    <submittedName>
        <fullName evidence="2">Uncharacterized protein</fullName>
    </submittedName>
</protein>
<sequence length="95" mass="10687">MRRHDRDVRDGHGVLRDDHDVLLDDHGVPHDDHNVPHGAHGVVAHGVHVCVPRDGLERACFHGLDVEQYSATNKRDRDHGRGGDDFGQRLLQLPQ</sequence>